<dbReference type="SUPFAM" id="SSF46689">
    <property type="entry name" value="Homeodomain-like"/>
    <property type="match status" value="1"/>
</dbReference>
<evidence type="ECO:0000256" key="3">
    <source>
        <dbReference type="ARBA" id="ARBA00023163"/>
    </source>
</evidence>
<dbReference type="EMBL" id="JANYMP010000001">
    <property type="protein sequence ID" value="MCS7475734.1"/>
    <property type="molecule type" value="Genomic_DNA"/>
</dbReference>
<dbReference type="InterPro" id="IPR036271">
    <property type="entry name" value="Tet_transcr_reg_TetR-rel_C_sf"/>
</dbReference>
<organism evidence="6 7">
    <name type="scientific">Umezawaea endophytica</name>
    <dbReference type="NCBI Taxonomy" id="1654476"/>
    <lineage>
        <taxon>Bacteria</taxon>
        <taxon>Bacillati</taxon>
        <taxon>Actinomycetota</taxon>
        <taxon>Actinomycetes</taxon>
        <taxon>Pseudonocardiales</taxon>
        <taxon>Pseudonocardiaceae</taxon>
        <taxon>Umezawaea</taxon>
    </lineage>
</organism>
<dbReference type="Proteomes" id="UP001141259">
    <property type="component" value="Unassembled WGS sequence"/>
</dbReference>
<reference evidence="6" key="1">
    <citation type="submission" date="2022-08" db="EMBL/GenBank/DDBJ databases">
        <authorList>
            <person name="Tistechok S."/>
            <person name="Samborskyy M."/>
            <person name="Roman I."/>
        </authorList>
    </citation>
    <scope>NUCLEOTIDE SEQUENCE</scope>
    <source>
        <strain evidence="6">DSM 103496</strain>
    </source>
</reference>
<gene>
    <name evidence="6" type="ORF">NZH93_02635</name>
</gene>
<dbReference type="Pfam" id="PF00440">
    <property type="entry name" value="TetR_N"/>
    <property type="match status" value="1"/>
</dbReference>
<keyword evidence="2 4" id="KW-0238">DNA-binding</keyword>
<evidence type="ECO:0000256" key="1">
    <source>
        <dbReference type="ARBA" id="ARBA00023015"/>
    </source>
</evidence>
<dbReference type="InterPro" id="IPR001647">
    <property type="entry name" value="HTH_TetR"/>
</dbReference>
<sequence length="202" mass="22325">MDTDDRAPGRPRSAEADAAILDAALDLLIERGAEATSIEQVARRAGVTRATVYRRFPDKVSLLIATVEAAYGDPPPTPDIVDVEHLLAGWASVLADPRLRRLLRRLYGAIEDFPDVARAYQGSLGDQRDQARREVFRRARDLGQFPADTDPDVLLDLLTGAGWQHLAVHPDTCAVEDAERFLRAVLHQAGYRPGGHRRAEEE</sequence>
<dbReference type="Pfam" id="PF16859">
    <property type="entry name" value="TetR_C_11"/>
    <property type="match status" value="1"/>
</dbReference>
<dbReference type="AlphaFoldDB" id="A0A9X2VGJ6"/>
<comment type="caution">
    <text evidence="6">The sequence shown here is derived from an EMBL/GenBank/DDBJ whole genome shotgun (WGS) entry which is preliminary data.</text>
</comment>
<proteinExistence type="predicted"/>
<keyword evidence="7" id="KW-1185">Reference proteome</keyword>
<dbReference type="InterPro" id="IPR050109">
    <property type="entry name" value="HTH-type_TetR-like_transc_reg"/>
</dbReference>
<feature type="DNA-binding region" description="H-T-H motif" evidence="4">
    <location>
        <begin position="37"/>
        <end position="56"/>
    </location>
</feature>
<evidence type="ECO:0000256" key="2">
    <source>
        <dbReference type="ARBA" id="ARBA00023125"/>
    </source>
</evidence>
<protein>
    <submittedName>
        <fullName evidence="6">TetR/AcrR family transcriptional regulator</fullName>
    </submittedName>
</protein>
<evidence type="ECO:0000256" key="4">
    <source>
        <dbReference type="PROSITE-ProRule" id="PRU00335"/>
    </source>
</evidence>
<dbReference type="SUPFAM" id="SSF48498">
    <property type="entry name" value="Tetracyclin repressor-like, C-terminal domain"/>
    <property type="match status" value="1"/>
</dbReference>
<dbReference type="GO" id="GO:0003700">
    <property type="term" value="F:DNA-binding transcription factor activity"/>
    <property type="evidence" value="ECO:0007669"/>
    <property type="project" value="TreeGrafter"/>
</dbReference>
<name>A0A9X2VGJ6_9PSEU</name>
<feature type="domain" description="HTH tetR-type" evidence="5">
    <location>
        <begin position="14"/>
        <end position="74"/>
    </location>
</feature>
<evidence type="ECO:0000259" key="5">
    <source>
        <dbReference type="PROSITE" id="PS50977"/>
    </source>
</evidence>
<dbReference type="PANTHER" id="PTHR30055:SF148">
    <property type="entry name" value="TETR-FAMILY TRANSCRIPTIONAL REGULATOR"/>
    <property type="match status" value="1"/>
</dbReference>
<evidence type="ECO:0000313" key="6">
    <source>
        <dbReference type="EMBL" id="MCS7475734.1"/>
    </source>
</evidence>
<dbReference type="Gene3D" id="1.10.10.60">
    <property type="entry name" value="Homeodomain-like"/>
    <property type="match status" value="1"/>
</dbReference>
<dbReference type="PRINTS" id="PR00455">
    <property type="entry name" value="HTHTETR"/>
</dbReference>
<dbReference type="PROSITE" id="PS50977">
    <property type="entry name" value="HTH_TETR_2"/>
    <property type="match status" value="1"/>
</dbReference>
<keyword evidence="1" id="KW-0805">Transcription regulation</keyword>
<dbReference type="RefSeq" id="WP_259621242.1">
    <property type="nucleotide sequence ID" value="NZ_JANYMP010000001.1"/>
</dbReference>
<dbReference type="InterPro" id="IPR011075">
    <property type="entry name" value="TetR_C"/>
</dbReference>
<dbReference type="Gene3D" id="1.10.357.10">
    <property type="entry name" value="Tetracycline Repressor, domain 2"/>
    <property type="match status" value="1"/>
</dbReference>
<evidence type="ECO:0000313" key="7">
    <source>
        <dbReference type="Proteomes" id="UP001141259"/>
    </source>
</evidence>
<accession>A0A9X2VGJ6</accession>
<dbReference type="GO" id="GO:0000976">
    <property type="term" value="F:transcription cis-regulatory region binding"/>
    <property type="evidence" value="ECO:0007669"/>
    <property type="project" value="TreeGrafter"/>
</dbReference>
<keyword evidence="3" id="KW-0804">Transcription</keyword>
<dbReference type="InterPro" id="IPR009057">
    <property type="entry name" value="Homeodomain-like_sf"/>
</dbReference>
<dbReference type="PANTHER" id="PTHR30055">
    <property type="entry name" value="HTH-TYPE TRANSCRIPTIONAL REGULATOR RUTR"/>
    <property type="match status" value="1"/>
</dbReference>